<proteinExistence type="predicted"/>
<dbReference type="EMBL" id="AMZH03011374">
    <property type="protein sequence ID" value="RRT52990.1"/>
    <property type="molecule type" value="Genomic_DNA"/>
</dbReference>
<keyword evidence="1" id="KW-0812">Transmembrane</keyword>
<feature type="non-terminal residue" evidence="2">
    <location>
        <position position="72"/>
    </location>
</feature>
<evidence type="ECO:0000313" key="2">
    <source>
        <dbReference type="EMBL" id="RRT52990.1"/>
    </source>
</evidence>
<gene>
    <name evidence="2" type="ORF">B296_00034804</name>
</gene>
<evidence type="ECO:0000313" key="3">
    <source>
        <dbReference type="Proteomes" id="UP000287651"/>
    </source>
</evidence>
<name>A0A426YMQ5_ENSVE</name>
<evidence type="ECO:0000256" key="1">
    <source>
        <dbReference type="SAM" id="Phobius"/>
    </source>
</evidence>
<comment type="caution">
    <text evidence="2">The sequence shown here is derived from an EMBL/GenBank/DDBJ whole genome shotgun (WGS) entry which is preliminary data.</text>
</comment>
<keyword evidence="1" id="KW-1133">Transmembrane helix</keyword>
<dbReference type="AlphaFoldDB" id="A0A426YMQ5"/>
<dbReference type="Proteomes" id="UP000287651">
    <property type="component" value="Unassembled WGS sequence"/>
</dbReference>
<feature type="transmembrane region" description="Helical" evidence="1">
    <location>
        <begin position="20"/>
        <end position="38"/>
    </location>
</feature>
<accession>A0A426YMQ5</accession>
<protein>
    <submittedName>
        <fullName evidence="2">Uncharacterized protein</fullName>
    </submittedName>
</protein>
<sequence length="72" mass="8247">MSCQEPWELRFELIFISPGRAYYFIGISMLLSPHLDFLTHSSRDILILCPAGEVCLTPSRWQVGRSSETLVM</sequence>
<keyword evidence="1" id="KW-0472">Membrane</keyword>
<reference evidence="2 3" key="1">
    <citation type="journal article" date="2014" name="Agronomy (Basel)">
        <title>A Draft Genome Sequence for Ensete ventricosum, the Drought-Tolerant Tree Against Hunger.</title>
        <authorList>
            <person name="Harrison J."/>
            <person name="Moore K.A."/>
            <person name="Paszkiewicz K."/>
            <person name="Jones T."/>
            <person name="Grant M."/>
            <person name="Ambacheew D."/>
            <person name="Muzemil S."/>
            <person name="Studholme D.J."/>
        </authorList>
    </citation>
    <scope>NUCLEOTIDE SEQUENCE [LARGE SCALE GENOMIC DNA]</scope>
</reference>
<organism evidence="2 3">
    <name type="scientific">Ensete ventricosum</name>
    <name type="common">Abyssinian banana</name>
    <name type="synonym">Musa ensete</name>
    <dbReference type="NCBI Taxonomy" id="4639"/>
    <lineage>
        <taxon>Eukaryota</taxon>
        <taxon>Viridiplantae</taxon>
        <taxon>Streptophyta</taxon>
        <taxon>Embryophyta</taxon>
        <taxon>Tracheophyta</taxon>
        <taxon>Spermatophyta</taxon>
        <taxon>Magnoliopsida</taxon>
        <taxon>Liliopsida</taxon>
        <taxon>Zingiberales</taxon>
        <taxon>Musaceae</taxon>
        <taxon>Ensete</taxon>
    </lineage>
</organism>